<protein>
    <submittedName>
        <fullName evidence="1">Uncharacterized protein</fullName>
    </submittedName>
</protein>
<dbReference type="AlphaFoldDB" id="A0A418PNM8"/>
<dbReference type="RefSeq" id="WP_119478903.1">
    <property type="nucleotide sequence ID" value="NZ_QXML01000009.1"/>
</dbReference>
<keyword evidence="2" id="KW-1185">Reference proteome</keyword>
<accession>A0A418PNM8</accession>
<dbReference type="OrthoDB" id="9782650at2"/>
<dbReference type="Proteomes" id="UP000283522">
    <property type="component" value="Unassembled WGS sequence"/>
</dbReference>
<comment type="caution">
    <text evidence="1">The sequence shown here is derived from an EMBL/GenBank/DDBJ whole genome shotgun (WGS) entry which is preliminary data.</text>
</comment>
<proteinExistence type="predicted"/>
<sequence>MRNLLVTSILFLLTGNGFCQGWSQNQGEGYFKLGTNGIQADTYFSPDGSSISITTTGFYSIGLYGEYGFNSQITGIVNLPFLITNTLDEVRFQPSGNVIPGDSFTAVGDFDLGIKYGWFQDKPVVLSTSLILGIPTGKTGGGESGILQTGDSEFNQLFRTDVSFSLPVSIYFSAFGAFNNRTRDFSDEIRYGFDLGYYKKKILVAFHLNAIQSLQNGNAENVNNGIFSNNLEYLLPSLEVGWFFPNNFGISAYASNVLRGQNVLDAPGFGAGIFYQLKNTPQ</sequence>
<organism evidence="1 2">
    <name type="scientific">Algoriphagus lacus</name>
    <dbReference type="NCBI Taxonomy" id="2056311"/>
    <lineage>
        <taxon>Bacteria</taxon>
        <taxon>Pseudomonadati</taxon>
        <taxon>Bacteroidota</taxon>
        <taxon>Cytophagia</taxon>
        <taxon>Cytophagales</taxon>
        <taxon>Cyclobacteriaceae</taxon>
        <taxon>Algoriphagus</taxon>
    </lineage>
</organism>
<reference evidence="1 2" key="1">
    <citation type="submission" date="2018-09" db="EMBL/GenBank/DDBJ databases">
        <authorList>
            <person name="Wang X."/>
            <person name="Du Z."/>
        </authorList>
    </citation>
    <scope>NUCLEOTIDE SEQUENCE [LARGE SCALE GENOMIC DNA]</scope>
    <source>
        <strain evidence="1 2">N3</strain>
    </source>
</reference>
<evidence type="ECO:0000313" key="1">
    <source>
        <dbReference type="EMBL" id="RIW13316.1"/>
    </source>
</evidence>
<name>A0A418PNM8_9BACT</name>
<dbReference type="EMBL" id="QXML01000009">
    <property type="protein sequence ID" value="RIW13316.1"/>
    <property type="molecule type" value="Genomic_DNA"/>
</dbReference>
<gene>
    <name evidence="1" type="ORF">D0X99_16190</name>
</gene>
<evidence type="ECO:0000313" key="2">
    <source>
        <dbReference type="Proteomes" id="UP000283522"/>
    </source>
</evidence>